<dbReference type="InterPro" id="IPR036890">
    <property type="entry name" value="HATPase_C_sf"/>
</dbReference>
<dbReference type="Proteomes" id="UP000019102">
    <property type="component" value="Unassembled WGS sequence"/>
</dbReference>
<evidence type="ECO:0000256" key="6">
    <source>
        <dbReference type="ARBA" id="ARBA00022840"/>
    </source>
</evidence>
<evidence type="ECO:0000256" key="4">
    <source>
        <dbReference type="ARBA" id="ARBA00022741"/>
    </source>
</evidence>
<keyword evidence="4" id="KW-0547">Nucleotide-binding</keyword>
<keyword evidence="10" id="KW-1185">Reference proteome</keyword>
<dbReference type="EC" id="2.7.13.3" evidence="2"/>
<dbReference type="GO" id="GO:0005524">
    <property type="term" value="F:ATP binding"/>
    <property type="evidence" value="ECO:0007669"/>
    <property type="project" value="UniProtKB-KW"/>
</dbReference>
<evidence type="ECO:0000313" key="9">
    <source>
        <dbReference type="EMBL" id="GAE93245.1"/>
    </source>
</evidence>
<organism evidence="9 10">
    <name type="scientific">Gracilibacillus boraciitolerans JCM 21714</name>
    <dbReference type="NCBI Taxonomy" id="1298598"/>
    <lineage>
        <taxon>Bacteria</taxon>
        <taxon>Bacillati</taxon>
        <taxon>Bacillota</taxon>
        <taxon>Bacilli</taxon>
        <taxon>Bacillales</taxon>
        <taxon>Bacillaceae</taxon>
        <taxon>Gracilibacillus</taxon>
    </lineage>
</organism>
<dbReference type="InterPro" id="IPR003594">
    <property type="entry name" value="HATPase_dom"/>
</dbReference>
<dbReference type="PROSITE" id="PS50109">
    <property type="entry name" value="HIS_KIN"/>
    <property type="match status" value="1"/>
</dbReference>
<comment type="catalytic activity">
    <reaction evidence="1">
        <text>ATP + protein L-histidine = ADP + protein N-phospho-L-histidine.</text>
        <dbReference type="EC" id="2.7.13.3"/>
    </reaction>
</comment>
<dbReference type="Pfam" id="PF02518">
    <property type="entry name" value="HATPase_c"/>
    <property type="match status" value="1"/>
</dbReference>
<dbReference type="EMBL" id="BAVS01000010">
    <property type="protein sequence ID" value="GAE93245.1"/>
    <property type="molecule type" value="Genomic_DNA"/>
</dbReference>
<accession>W4VIK9</accession>
<gene>
    <name evidence="9" type="ORF">JCM21714_2302</name>
</gene>
<dbReference type="SUPFAM" id="SSF55874">
    <property type="entry name" value="ATPase domain of HSP90 chaperone/DNA topoisomerase II/histidine kinase"/>
    <property type="match status" value="1"/>
</dbReference>
<dbReference type="PANTHER" id="PTHR34220">
    <property type="entry name" value="SENSOR HISTIDINE KINASE YPDA"/>
    <property type="match status" value="1"/>
</dbReference>
<dbReference type="OrthoDB" id="9776552at2"/>
<evidence type="ECO:0000256" key="1">
    <source>
        <dbReference type="ARBA" id="ARBA00000085"/>
    </source>
</evidence>
<sequence length="144" mass="16303">MPIEKELEHIRHYITIQNIRYGGDRIDFIEEVDKGLLDKEILKLLLQPIIENAVFHGVEPKIGKGLIKIIGKLEGSFVRFTISDNGVGIEDLNLIEQGFGMKNVRERIELYYGSTSEFIVKSEVNAGTTITIRFPLNKEGHAHA</sequence>
<dbReference type="eggNOG" id="COG2972">
    <property type="taxonomic scope" value="Bacteria"/>
</dbReference>
<dbReference type="GO" id="GO:0000160">
    <property type="term" value="P:phosphorelay signal transduction system"/>
    <property type="evidence" value="ECO:0007669"/>
    <property type="project" value="UniProtKB-KW"/>
</dbReference>
<reference evidence="9 10" key="1">
    <citation type="journal article" date="2014" name="Genome Announc.">
        <title>Draft Genome Sequence of the Boron-Tolerant and Moderately Halotolerant Bacterium Gracilibacillus boraciitolerans JCM 21714T.</title>
        <authorList>
            <person name="Ahmed I."/>
            <person name="Oshima K."/>
            <person name="Suda W."/>
            <person name="Kitamura K."/>
            <person name="Iida T."/>
            <person name="Ohmori Y."/>
            <person name="Fujiwara T."/>
            <person name="Hattori M."/>
            <person name="Ohkuma M."/>
        </authorList>
    </citation>
    <scope>NUCLEOTIDE SEQUENCE [LARGE SCALE GENOMIC DNA]</scope>
    <source>
        <strain evidence="9 10">JCM 21714</strain>
    </source>
</reference>
<comment type="caution">
    <text evidence="9">The sequence shown here is derived from an EMBL/GenBank/DDBJ whole genome shotgun (WGS) entry which is preliminary data.</text>
</comment>
<keyword evidence="3" id="KW-0808">Transferase</keyword>
<dbReference type="SMART" id="SM00387">
    <property type="entry name" value="HATPase_c"/>
    <property type="match status" value="1"/>
</dbReference>
<dbReference type="InterPro" id="IPR050640">
    <property type="entry name" value="Bact_2-comp_sensor_kinase"/>
</dbReference>
<keyword evidence="5 9" id="KW-0418">Kinase</keyword>
<evidence type="ECO:0000256" key="7">
    <source>
        <dbReference type="ARBA" id="ARBA00023012"/>
    </source>
</evidence>
<dbReference type="STRING" id="1298598.JCM21714_2302"/>
<dbReference type="GO" id="GO:0004673">
    <property type="term" value="F:protein histidine kinase activity"/>
    <property type="evidence" value="ECO:0007669"/>
    <property type="project" value="UniProtKB-EC"/>
</dbReference>
<dbReference type="AlphaFoldDB" id="W4VIK9"/>
<protein>
    <recommendedName>
        <fullName evidence="2">histidine kinase</fullName>
        <ecNumber evidence="2">2.7.13.3</ecNumber>
    </recommendedName>
</protein>
<dbReference type="Gene3D" id="3.30.565.10">
    <property type="entry name" value="Histidine kinase-like ATPase, C-terminal domain"/>
    <property type="match status" value="1"/>
</dbReference>
<proteinExistence type="predicted"/>
<evidence type="ECO:0000256" key="2">
    <source>
        <dbReference type="ARBA" id="ARBA00012438"/>
    </source>
</evidence>
<name>W4VIK9_9BACI</name>
<evidence type="ECO:0000313" key="10">
    <source>
        <dbReference type="Proteomes" id="UP000019102"/>
    </source>
</evidence>
<evidence type="ECO:0000256" key="3">
    <source>
        <dbReference type="ARBA" id="ARBA00022679"/>
    </source>
</evidence>
<evidence type="ECO:0000259" key="8">
    <source>
        <dbReference type="PROSITE" id="PS50109"/>
    </source>
</evidence>
<keyword evidence="6" id="KW-0067">ATP-binding</keyword>
<keyword evidence="7" id="KW-0902">Two-component regulatory system</keyword>
<dbReference type="PANTHER" id="PTHR34220:SF7">
    <property type="entry name" value="SENSOR HISTIDINE KINASE YPDA"/>
    <property type="match status" value="1"/>
</dbReference>
<dbReference type="RefSeq" id="WP_052000485.1">
    <property type="nucleotide sequence ID" value="NZ_BAVS01000010.1"/>
</dbReference>
<dbReference type="InterPro" id="IPR004358">
    <property type="entry name" value="Sig_transdc_His_kin-like_C"/>
</dbReference>
<evidence type="ECO:0000256" key="5">
    <source>
        <dbReference type="ARBA" id="ARBA00022777"/>
    </source>
</evidence>
<dbReference type="PRINTS" id="PR00344">
    <property type="entry name" value="BCTRLSENSOR"/>
</dbReference>
<dbReference type="InterPro" id="IPR005467">
    <property type="entry name" value="His_kinase_dom"/>
</dbReference>
<feature type="domain" description="Histidine kinase" evidence="8">
    <location>
        <begin position="38"/>
        <end position="138"/>
    </location>
</feature>